<dbReference type="GO" id="GO:0005886">
    <property type="term" value="C:plasma membrane"/>
    <property type="evidence" value="ECO:0007669"/>
    <property type="project" value="TreeGrafter"/>
</dbReference>
<evidence type="ECO:0000313" key="8">
    <source>
        <dbReference type="EMBL" id="KAF2486757.1"/>
    </source>
</evidence>
<sequence length="552" mass="59460">MSATEVEVARAVAAIDVIQPITATTKDAPARVGHPTDQLQEEPLPPSTPAVNEITGTRFYVLFLSICLVLVIAQMDSSIVAVAVPAITDHFHTVSDIGWYSSAYRLCLCSFQFLFGKLYKMFSFKRIFLISVALFLIGSILCSAAQSSLMLVVGRAVAGLASSGIVAGAFAFLVRTVPLRRRPLFTGIAAALEGISPIAAPVLGGFLVEINWRWCFIISIPSGGLVFIFLAIFLDELPPAEQTTWKYRLKELDLIGNLVLIPSLTSLFMALSWAGSTYAWNSAQVIALFCVFAVLLAAFAVDQWIKGDTATLPPRILKNRSILAGCVFTLCCSSSIYVVEYYLPTWLQAVKEYSAQKSGILMIPGVVAFLVALLLQGSAVNTVGYYVPFMLTASILMPIFAGLLTTLTVETGIGTVVTFMVFLSFAAGIGFQTPQIAVQNSLQESDALMGLAVILFFQGFGPSLFVMVAQTIFTNRLSASLEQLGSPLSGKSIENLGLSDLKGRVGKAQLHDVLLGLDSSIVQTFYLPVALACVTLIGSASMEWKNVKHKRN</sequence>
<dbReference type="GeneID" id="54473762"/>
<accession>A0A6A6Q5R6</accession>
<protein>
    <submittedName>
        <fullName evidence="8">Putative efflux pump antibiotic resistance protein</fullName>
    </submittedName>
</protein>
<feature type="transmembrane region" description="Helical" evidence="6">
    <location>
        <begin position="185"/>
        <end position="208"/>
    </location>
</feature>
<dbReference type="EMBL" id="MU001632">
    <property type="protein sequence ID" value="KAF2486757.1"/>
    <property type="molecule type" value="Genomic_DNA"/>
</dbReference>
<evidence type="ECO:0000256" key="6">
    <source>
        <dbReference type="SAM" id="Phobius"/>
    </source>
</evidence>
<dbReference type="OrthoDB" id="2985014at2759"/>
<feature type="domain" description="Major facilitator superfamily (MFS) profile" evidence="7">
    <location>
        <begin position="62"/>
        <end position="547"/>
    </location>
</feature>
<dbReference type="InterPro" id="IPR020846">
    <property type="entry name" value="MFS_dom"/>
</dbReference>
<dbReference type="GO" id="GO:0022857">
    <property type="term" value="F:transmembrane transporter activity"/>
    <property type="evidence" value="ECO:0007669"/>
    <property type="project" value="InterPro"/>
</dbReference>
<comment type="subcellular location">
    <subcellularLocation>
        <location evidence="1">Membrane</location>
        <topology evidence="1">Multi-pass membrane protein</topology>
    </subcellularLocation>
</comment>
<keyword evidence="3 6" id="KW-1133">Transmembrane helix</keyword>
<evidence type="ECO:0000256" key="3">
    <source>
        <dbReference type="ARBA" id="ARBA00022989"/>
    </source>
</evidence>
<dbReference type="PANTHER" id="PTHR23501">
    <property type="entry name" value="MAJOR FACILITATOR SUPERFAMILY"/>
    <property type="match status" value="1"/>
</dbReference>
<dbReference type="Gene3D" id="1.20.1720.10">
    <property type="entry name" value="Multidrug resistance protein D"/>
    <property type="match status" value="1"/>
</dbReference>
<dbReference type="PROSITE" id="PS50850">
    <property type="entry name" value="MFS"/>
    <property type="match status" value="1"/>
</dbReference>
<dbReference type="RefSeq" id="XP_033593326.1">
    <property type="nucleotide sequence ID" value="XM_033732760.1"/>
</dbReference>
<gene>
    <name evidence="8" type="ORF">BDY17DRAFT_292055</name>
</gene>
<dbReference type="AlphaFoldDB" id="A0A6A6Q5R6"/>
<feature type="transmembrane region" description="Helical" evidence="6">
    <location>
        <begin position="322"/>
        <end position="339"/>
    </location>
</feature>
<feature type="transmembrane region" description="Helical" evidence="6">
    <location>
        <begin position="383"/>
        <end position="405"/>
    </location>
</feature>
<feature type="transmembrane region" description="Helical" evidence="6">
    <location>
        <begin position="214"/>
        <end position="234"/>
    </location>
</feature>
<feature type="transmembrane region" description="Helical" evidence="6">
    <location>
        <begin position="127"/>
        <end position="146"/>
    </location>
</feature>
<dbReference type="Gene3D" id="1.20.1250.20">
    <property type="entry name" value="MFS general substrate transporter like domains"/>
    <property type="match status" value="1"/>
</dbReference>
<evidence type="ECO:0000259" key="7">
    <source>
        <dbReference type="PROSITE" id="PS50850"/>
    </source>
</evidence>
<feature type="transmembrane region" description="Helical" evidence="6">
    <location>
        <begin position="525"/>
        <end position="544"/>
    </location>
</feature>
<reference evidence="8" key="1">
    <citation type="journal article" date="2020" name="Stud. Mycol.">
        <title>101 Dothideomycetes genomes: a test case for predicting lifestyles and emergence of pathogens.</title>
        <authorList>
            <person name="Haridas S."/>
            <person name="Albert R."/>
            <person name="Binder M."/>
            <person name="Bloem J."/>
            <person name="Labutti K."/>
            <person name="Salamov A."/>
            <person name="Andreopoulos B."/>
            <person name="Baker S."/>
            <person name="Barry K."/>
            <person name="Bills G."/>
            <person name="Bluhm B."/>
            <person name="Cannon C."/>
            <person name="Castanera R."/>
            <person name="Culley D."/>
            <person name="Daum C."/>
            <person name="Ezra D."/>
            <person name="Gonzalez J."/>
            <person name="Henrissat B."/>
            <person name="Kuo A."/>
            <person name="Liang C."/>
            <person name="Lipzen A."/>
            <person name="Lutzoni F."/>
            <person name="Magnuson J."/>
            <person name="Mondo S."/>
            <person name="Nolan M."/>
            <person name="Ohm R."/>
            <person name="Pangilinan J."/>
            <person name="Park H.-J."/>
            <person name="Ramirez L."/>
            <person name="Alfaro M."/>
            <person name="Sun H."/>
            <person name="Tritt A."/>
            <person name="Yoshinaga Y."/>
            <person name="Zwiers L.-H."/>
            <person name="Turgeon B."/>
            <person name="Goodwin S."/>
            <person name="Spatafora J."/>
            <person name="Crous P."/>
            <person name="Grigoriev I."/>
        </authorList>
    </citation>
    <scope>NUCLEOTIDE SEQUENCE</scope>
    <source>
        <strain evidence="8">CBS 113389</strain>
    </source>
</reference>
<feature type="transmembrane region" description="Helical" evidence="6">
    <location>
        <begin position="411"/>
        <end position="431"/>
    </location>
</feature>
<feature type="region of interest" description="Disordered" evidence="5">
    <location>
        <begin position="27"/>
        <end position="47"/>
    </location>
</feature>
<feature type="transmembrane region" description="Helical" evidence="6">
    <location>
        <begin position="59"/>
        <end position="85"/>
    </location>
</feature>
<evidence type="ECO:0000256" key="5">
    <source>
        <dbReference type="SAM" id="MobiDB-lite"/>
    </source>
</evidence>
<dbReference type="SUPFAM" id="SSF103473">
    <property type="entry name" value="MFS general substrate transporter"/>
    <property type="match status" value="1"/>
</dbReference>
<dbReference type="PANTHER" id="PTHR23501:SF199">
    <property type="entry name" value="MFS EFFLUX TRANSPORTER INPD-RELATED"/>
    <property type="match status" value="1"/>
</dbReference>
<feature type="transmembrane region" description="Helical" evidence="6">
    <location>
        <begin position="97"/>
        <end position="115"/>
    </location>
</feature>
<organism evidence="8 9">
    <name type="scientific">Neohortaea acidophila</name>
    <dbReference type="NCBI Taxonomy" id="245834"/>
    <lineage>
        <taxon>Eukaryota</taxon>
        <taxon>Fungi</taxon>
        <taxon>Dikarya</taxon>
        <taxon>Ascomycota</taxon>
        <taxon>Pezizomycotina</taxon>
        <taxon>Dothideomycetes</taxon>
        <taxon>Dothideomycetidae</taxon>
        <taxon>Mycosphaerellales</taxon>
        <taxon>Teratosphaeriaceae</taxon>
        <taxon>Neohortaea</taxon>
    </lineage>
</organism>
<dbReference type="InterPro" id="IPR011701">
    <property type="entry name" value="MFS"/>
</dbReference>
<evidence type="ECO:0000256" key="1">
    <source>
        <dbReference type="ARBA" id="ARBA00004141"/>
    </source>
</evidence>
<name>A0A6A6Q5R6_9PEZI</name>
<feature type="transmembrane region" description="Helical" evidence="6">
    <location>
        <begin position="451"/>
        <end position="473"/>
    </location>
</feature>
<evidence type="ECO:0000313" key="9">
    <source>
        <dbReference type="Proteomes" id="UP000799767"/>
    </source>
</evidence>
<feature type="transmembrane region" description="Helical" evidence="6">
    <location>
        <begin position="280"/>
        <end position="301"/>
    </location>
</feature>
<dbReference type="Pfam" id="PF07690">
    <property type="entry name" value="MFS_1"/>
    <property type="match status" value="1"/>
</dbReference>
<feature type="transmembrane region" description="Helical" evidence="6">
    <location>
        <begin position="359"/>
        <end position="376"/>
    </location>
</feature>
<evidence type="ECO:0000256" key="4">
    <source>
        <dbReference type="ARBA" id="ARBA00023136"/>
    </source>
</evidence>
<keyword evidence="4 6" id="KW-0472">Membrane</keyword>
<dbReference type="CDD" id="cd17502">
    <property type="entry name" value="MFS_Azr1_MDR_like"/>
    <property type="match status" value="1"/>
</dbReference>
<keyword evidence="2 6" id="KW-0812">Transmembrane</keyword>
<feature type="transmembrane region" description="Helical" evidence="6">
    <location>
        <begin position="152"/>
        <end position="173"/>
    </location>
</feature>
<proteinExistence type="predicted"/>
<keyword evidence="9" id="KW-1185">Reference proteome</keyword>
<dbReference type="Proteomes" id="UP000799767">
    <property type="component" value="Unassembled WGS sequence"/>
</dbReference>
<feature type="transmembrane region" description="Helical" evidence="6">
    <location>
        <begin position="254"/>
        <end position="274"/>
    </location>
</feature>
<evidence type="ECO:0000256" key="2">
    <source>
        <dbReference type="ARBA" id="ARBA00022692"/>
    </source>
</evidence>
<dbReference type="InterPro" id="IPR036259">
    <property type="entry name" value="MFS_trans_sf"/>
</dbReference>